<accession>A0A6J6UVI8</accession>
<dbReference type="AlphaFoldDB" id="A0A6J6UVI8"/>
<evidence type="ECO:0000313" key="2">
    <source>
        <dbReference type="EMBL" id="CAB4763105.1"/>
    </source>
</evidence>
<dbReference type="EMBL" id="CAFBLC010000010">
    <property type="protein sequence ID" value="CAB4854233.1"/>
    <property type="molecule type" value="Genomic_DNA"/>
</dbReference>
<protein>
    <submittedName>
        <fullName evidence="2">Unannotated protein</fullName>
    </submittedName>
</protein>
<reference evidence="2" key="1">
    <citation type="submission" date="2020-05" db="EMBL/GenBank/DDBJ databases">
        <authorList>
            <person name="Chiriac C."/>
            <person name="Salcher M."/>
            <person name="Ghai R."/>
            <person name="Kavagutti S V."/>
        </authorList>
    </citation>
    <scope>NUCLEOTIDE SEQUENCE</scope>
</reference>
<organism evidence="2">
    <name type="scientific">freshwater metagenome</name>
    <dbReference type="NCBI Taxonomy" id="449393"/>
    <lineage>
        <taxon>unclassified sequences</taxon>
        <taxon>metagenomes</taxon>
        <taxon>ecological metagenomes</taxon>
    </lineage>
</organism>
<sequence>MYPARMTKKSISETHPDLAEEAYGWDPKEISHGSNRKLDWKCPIGHIYSSKPNSRSNGHTGCPYCANQKVLIGFNDFQSNHPELAREAHGWDTTSITKRSGKKFEWICAKQHVWKSTVDNRVKGTGCPICDGKQILIGYNDLQTTHPEIAKQAVDWEPKEFNAGSQKKVSWKCEKNHSWKAIIASRALNGNNCPICSNQRILKGFNDLGTLHRELASEAYGWDPSTILAGTNKQLDWKCKNSHIYSAPANRRISGESGCPYCSNNRVLSGFNDLATTNPNLASEADGWDPSKYLAGANKKFKWVCESGHRWKAQLNSRNQGIGCPSCAISGFDPNKDGYLYLLDHPRWDMLQIGITNDPDSRLSKHKRLGWVVTEVRGPMDGHLTNQWETAILRMLRFRKADLANSQIAGKFDGYSEAWSESTFPVKSIKEIMRMTEEFEEENKGLQE</sequence>
<dbReference type="EMBL" id="CAEZZN010000009">
    <property type="protein sequence ID" value="CAB4763105.1"/>
    <property type="molecule type" value="Genomic_DNA"/>
</dbReference>
<dbReference type="Pfam" id="PF14311">
    <property type="entry name" value="DUF4379"/>
    <property type="match status" value="5"/>
</dbReference>
<feature type="domain" description="Treble clef zinc finger" evidence="1">
    <location>
        <begin position="92"/>
        <end position="133"/>
    </location>
</feature>
<dbReference type="InterPro" id="IPR025487">
    <property type="entry name" value="DUF4379"/>
</dbReference>
<evidence type="ECO:0000259" key="1">
    <source>
        <dbReference type="Pfam" id="PF14311"/>
    </source>
</evidence>
<proteinExistence type="predicted"/>
<dbReference type="PANTHER" id="PTHR37317:SF1">
    <property type="entry name" value="ZINC-RIBBON DOMAIN-CONTAINING PROTEIN-RELATED"/>
    <property type="match status" value="1"/>
</dbReference>
<dbReference type="PANTHER" id="PTHR37317">
    <property type="entry name" value="BLR8090 PROTEIN"/>
    <property type="match status" value="1"/>
</dbReference>
<feature type="domain" description="Treble clef zinc finger" evidence="1">
    <location>
        <begin position="25"/>
        <end position="67"/>
    </location>
</feature>
<name>A0A6J6UVI8_9ZZZZ</name>
<gene>
    <name evidence="2" type="ORF">UFOPK2879_00429</name>
    <name evidence="3" type="ORF">UFOPK3288_00452</name>
</gene>
<feature type="domain" description="Treble clef zinc finger" evidence="1">
    <location>
        <begin position="222"/>
        <end position="264"/>
    </location>
</feature>
<evidence type="ECO:0000313" key="3">
    <source>
        <dbReference type="EMBL" id="CAB4854233.1"/>
    </source>
</evidence>
<feature type="domain" description="Treble clef zinc finger" evidence="1">
    <location>
        <begin position="289"/>
        <end position="328"/>
    </location>
</feature>
<feature type="domain" description="Treble clef zinc finger" evidence="1">
    <location>
        <begin position="156"/>
        <end position="198"/>
    </location>
</feature>